<dbReference type="AlphaFoldDB" id="A0A6P2C114"/>
<dbReference type="RefSeq" id="WP_187365828.1">
    <property type="nucleotide sequence ID" value="NZ_RPFW01000002.1"/>
</dbReference>
<protein>
    <submittedName>
        <fullName evidence="1">Uncharacterized protein</fullName>
    </submittedName>
</protein>
<organism evidence="1 2">
    <name type="scientific">Trebonia kvetii</name>
    <dbReference type="NCBI Taxonomy" id="2480626"/>
    <lineage>
        <taxon>Bacteria</taxon>
        <taxon>Bacillati</taxon>
        <taxon>Actinomycetota</taxon>
        <taxon>Actinomycetes</taxon>
        <taxon>Streptosporangiales</taxon>
        <taxon>Treboniaceae</taxon>
        <taxon>Trebonia</taxon>
    </lineage>
</organism>
<evidence type="ECO:0000313" key="1">
    <source>
        <dbReference type="EMBL" id="TVZ05054.1"/>
    </source>
</evidence>
<comment type="caution">
    <text evidence="1">The sequence shown here is derived from an EMBL/GenBank/DDBJ whole genome shotgun (WGS) entry which is preliminary data.</text>
</comment>
<reference evidence="1 2" key="1">
    <citation type="submission" date="2018-11" db="EMBL/GenBank/DDBJ databases">
        <title>Trebonia kvetii gen.nov., sp.nov., a novel acidophilic actinobacterium, and proposal of the new actinobacterial family Treboniaceae fam. nov.</title>
        <authorList>
            <person name="Rapoport D."/>
            <person name="Sagova-Mareckova M."/>
            <person name="Sedlacek I."/>
            <person name="Provaznik J."/>
            <person name="Kralova S."/>
            <person name="Pavlinic D."/>
            <person name="Benes V."/>
            <person name="Kopecky J."/>
        </authorList>
    </citation>
    <scope>NUCLEOTIDE SEQUENCE [LARGE SCALE GENOMIC DNA]</scope>
    <source>
        <strain evidence="1 2">15Tr583</strain>
    </source>
</reference>
<sequence>MVTPATGGTIIEITGMASIGTTGSALSAGTPAVCSGAWPRLVSMPRSTAEPWASAGDRD</sequence>
<accession>A0A6P2C114</accession>
<gene>
    <name evidence="1" type="ORF">EAS64_10560</name>
</gene>
<evidence type="ECO:0000313" key="2">
    <source>
        <dbReference type="Proteomes" id="UP000460272"/>
    </source>
</evidence>
<proteinExistence type="predicted"/>
<dbReference type="Proteomes" id="UP000460272">
    <property type="component" value="Unassembled WGS sequence"/>
</dbReference>
<name>A0A6P2C114_9ACTN</name>
<dbReference type="EMBL" id="RPFW01000002">
    <property type="protein sequence ID" value="TVZ05054.1"/>
    <property type="molecule type" value="Genomic_DNA"/>
</dbReference>
<keyword evidence="2" id="KW-1185">Reference proteome</keyword>